<sequence length="865" mass="97684">MADKKPLLIFPTPGVASREPRPLGRPNLTFPDYERQKQRIGRRWQTLKENFERESLSLSLNPEGFFTEYIVVFELAGSIEEFYTAIAKIPGMFFLKELLEEFEPDEDFYKDDHQPYPGRVYVSMVNKRSIQEILRLWKIFDKDRETSFDTGLTKFKNLFSQLRDVRPYSVEDRFKDTGMDHYLEEIRGLGQERVRFEIEFAYPEGQERRDRAVQEVQKLISEAGGEIVSGSELDLRAIRYLACLADAPISVFENLTSSSQIRFLKASHVLFFRPPGQAIASQGPIETLELQGVPPGSEAYGDPMVAVFDGLPLENHELLQGRIIVDDPDDFTAKYIAGSRIHGTAVASTICHGDLNGERQSLVRPVYSRPVMHYNGLTRREEFPEDRLVIDVLHRAIIRMVRGTREELPVANRVKVVNISLGDGFRPYRRELSTWAMFLDWAAFEYNLLFIVSAGNFGEDIKFTIEPAAFRNPISEEARKTFLKEMIGQDFNRKILSPAESINALTVGALNRDEAEIDIANPMFFSRININEEHGYLAPYSRFGWGHNGSVKPDILMPGGRALLRRKLADRSVDHVNLSFEPGGFPHPPGVLVASPGSAGQLNHMTYLFGTTFSAAQTTHLAAKLIEVLIELNQEAPAAQQIDEEYFPVLIKALIAHGANLAESYELFRSVILNSSPINPNQVKARMSAFTGYGAVNGQRVLYCTTHRVTLIGIGQLCSKEGENASLFRFPLPTSISSQVVQKTLTATLAWFSPCNVWSNKYRQAHLYLSNLGNNKDLSFDDGTYDFRKSSKGTLQHQIFSGNRADVFIEGGFLTIKVNCRMDASGLENWKKIRYGLAVTLEIPETVEVDIYEEIKAAIQTQVRT</sequence>
<dbReference type="Pfam" id="PF00082">
    <property type="entry name" value="Peptidase_S8"/>
    <property type="match status" value="1"/>
</dbReference>
<dbReference type="SUPFAM" id="SSF52743">
    <property type="entry name" value="Subtilisin-like"/>
    <property type="match status" value="1"/>
</dbReference>
<protein>
    <submittedName>
        <fullName evidence="2">S8 family peptidase</fullName>
    </submittedName>
</protein>
<dbReference type="InterPro" id="IPR000209">
    <property type="entry name" value="Peptidase_S8/S53_dom"/>
</dbReference>
<reference evidence="2 3" key="1">
    <citation type="submission" date="2021-03" db="EMBL/GenBank/DDBJ databases">
        <title>novel species isolated from a fishpond in China.</title>
        <authorList>
            <person name="Lu H."/>
            <person name="Cai Z."/>
        </authorList>
    </citation>
    <scope>NUCLEOTIDE SEQUENCE [LARGE SCALE GENOMIC DNA]</scope>
    <source>
        <strain evidence="2 3">YJ13C</strain>
    </source>
</reference>
<name>A0ABS3CAT1_9BACT</name>
<organism evidence="2 3">
    <name type="scientific">Algoriphagus pacificus</name>
    <dbReference type="NCBI Taxonomy" id="2811234"/>
    <lineage>
        <taxon>Bacteria</taxon>
        <taxon>Pseudomonadati</taxon>
        <taxon>Bacteroidota</taxon>
        <taxon>Cytophagia</taxon>
        <taxon>Cytophagales</taxon>
        <taxon>Cyclobacteriaceae</taxon>
        <taxon>Algoriphagus</taxon>
    </lineage>
</organism>
<evidence type="ECO:0000313" key="3">
    <source>
        <dbReference type="Proteomes" id="UP000664480"/>
    </source>
</evidence>
<comment type="caution">
    <text evidence="2">The sequence shown here is derived from an EMBL/GenBank/DDBJ whole genome shotgun (WGS) entry which is preliminary data.</text>
</comment>
<proteinExistence type="predicted"/>
<evidence type="ECO:0000313" key="2">
    <source>
        <dbReference type="EMBL" id="MBN7814212.1"/>
    </source>
</evidence>
<dbReference type="InterPro" id="IPR036852">
    <property type="entry name" value="Peptidase_S8/S53_dom_sf"/>
</dbReference>
<dbReference type="CDD" id="cd04847">
    <property type="entry name" value="Peptidases_S8_Subtilisin_like_2"/>
    <property type="match status" value="1"/>
</dbReference>
<accession>A0ABS3CAT1</accession>
<evidence type="ECO:0000259" key="1">
    <source>
        <dbReference type="Pfam" id="PF00082"/>
    </source>
</evidence>
<feature type="domain" description="Peptidase S8/S53" evidence="1">
    <location>
        <begin position="304"/>
        <end position="659"/>
    </location>
</feature>
<dbReference type="InterPro" id="IPR034074">
    <property type="entry name" value="Y4bN_pept_dom"/>
</dbReference>
<dbReference type="Gene3D" id="3.40.50.200">
    <property type="entry name" value="Peptidase S8/S53 domain"/>
    <property type="match status" value="1"/>
</dbReference>
<dbReference type="RefSeq" id="WP_206584869.1">
    <property type="nucleotide sequence ID" value="NZ_JAFKCU010000001.1"/>
</dbReference>
<gene>
    <name evidence="2" type="ORF">J0A69_02175</name>
</gene>
<dbReference type="Proteomes" id="UP000664480">
    <property type="component" value="Unassembled WGS sequence"/>
</dbReference>
<dbReference type="EMBL" id="JAFKCU010000001">
    <property type="protein sequence ID" value="MBN7814212.1"/>
    <property type="molecule type" value="Genomic_DNA"/>
</dbReference>
<keyword evidence="3" id="KW-1185">Reference proteome</keyword>